<feature type="transmembrane region" description="Helical" evidence="2">
    <location>
        <begin position="36"/>
        <end position="56"/>
    </location>
</feature>
<feature type="transmembrane region" description="Helical" evidence="2">
    <location>
        <begin position="258"/>
        <end position="277"/>
    </location>
</feature>
<feature type="transmembrane region" description="Helical" evidence="2">
    <location>
        <begin position="139"/>
        <end position="160"/>
    </location>
</feature>
<organism evidence="4 5">
    <name type="scientific">Nocardioides renjunii</name>
    <dbReference type="NCBI Taxonomy" id="3095075"/>
    <lineage>
        <taxon>Bacteria</taxon>
        <taxon>Bacillati</taxon>
        <taxon>Actinomycetota</taxon>
        <taxon>Actinomycetes</taxon>
        <taxon>Propionibacteriales</taxon>
        <taxon>Nocardioidaceae</taxon>
        <taxon>Nocardioides</taxon>
    </lineage>
</organism>
<feature type="domain" description="EamA" evidence="3">
    <location>
        <begin position="142"/>
        <end position="270"/>
    </location>
</feature>
<protein>
    <submittedName>
        <fullName evidence="4">EamA family transporter</fullName>
    </submittedName>
</protein>
<feature type="transmembrane region" description="Helical" evidence="2">
    <location>
        <begin position="206"/>
        <end position="225"/>
    </location>
</feature>
<evidence type="ECO:0000313" key="5">
    <source>
        <dbReference type="Proteomes" id="UP001291999"/>
    </source>
</evidence>
<comment type="caution">
    <text evidence="4">The sequence shown here is derived from an EMBL/GenBank/DDBJ whole genome shotgun (WGS) entry which is preliminary data.</text>
</comment>
<dbReference type="SUPFAM" id="SSF103481">
    <property type="entry name" value="Multidrug resistance efflux transporter EmrE"/>
    <property type="match status" value="1"/>
</dbReference>
<accession>A0ABU5KCW4</accession>
<dbReference type="EMBL" id="JAXQPW010000002">
    <property type="protein sequence ID" value="MDZ5662260.1"/>
    <property type="molecule type" value="Genomic_DNA"/>
</dbReference>
<sequence>MNTARRLAVAAVLVMGASLAVQGSAVLTHPMFAELGASGVSGLRFLLAAGLAVALVRPRWAGRSTTSWTWIVIYGSIIAAMNVAMYRALEHLPLGVAVTIELLGPLALGATRLPHRWLRGLPLVSVAGLVLVARPDSDLPVIGLVFAGCAAAALAAYAVVAERISAMTTGNGWDELALALVVAAAWTLPLSWHALPTLGVTHLPRLLVAAGVGVLLAFGLDFLAVRRSSARIVAVLLSFDPVLGATLGWVFMAQTLSVATLLGIGLIVTAGVATCAWHTEGTSRAGHEGTAATGRLGGAGD</sequence>
<feature type="transmembrane region" description="Helical" evidence="2">
    <location>
        <begin position="68"/>
        <end position="86"/>
    </location>
</feature>
<evidence type="ECO:0000313" key="4">
    <source>
        <dbReference type="EMBL" id="MDZ5662260.1"/>
    </source>
</evidence>
<keyword evidence="2" id="KW-1133">Transmembrane helix</keyword>
<keyword evidence="5" id="KW-1185">Reference proteome</keyword>
<evidence type="ECO:0000256" key="1">
    <source>
        <dbReference type="ARBA" id="ARBA00007362"/>
    </source>
</evidence>
<dbReference type="RefSeq" id="WP_322424348.1">
    <property type="nucleotide sequence ID" value="NZ_JAXQPW010000002.1"/>
</dbReference>
<dbReference type="InterPro" id="IPR000620">
    <property type="entry name" value="EamA_dom"/>
</dbReference>
<proteinExistence type="inferred from homology"/>
<evidence type="ECO:0000256" key="2">
    <source>
        <dbReference type="SAM" id="Phobius"/>
    </source>
</evidence>
<dbReference type="Pfam" id="PF00892">
    <property type="entry name" value="EamA"/>
    <property type="match status" value="1"/>
</dbReference>
<keyword evidence="2" id="KW-0472">Membrane</keyword>
<dbReference type="Proteomes" id="UP001291999">
    <property type="component" value="Unassembled WGS sequence"/>
</dbReference>
<feature type="transmembrane region" description="Helical" evidence="2">
    <location>
        <begin position="172"/>
        <end position="194"/>
    </location>
</feature>
<name>A0ABU5KCW4_9ACTN</name>
<keyword evidence="2" id="KW-0812">Transmembrane</keyword>
<feature type="transmembrane region" description="Helical" evidence="2">
    <location>
        <begin position="232"/>
        <end position="252"/>
    </location>
</feature>
<comment type="similarity">
    <text evidence="1">Belongs to the EamA transporter family.</text>
</comment>
<evidence type="ECO:0000259" key="3">
    <source>
        <dbReference type="Pfam" id="PF00892"/>
    </source>
</evidence>
<dbReference type="InterPro" id="IPR037185">
    <property type="entry name" value="EmrE-like"/>
</dbReference>
<gene>
    <name evidence="4" type="ORF">SFC79_10830</name>
</gene>
<reference evidence="4 5" key="1">
    <citation type="submission" date="2023-11" db="EMBL/GenBank/DDBJ databases">
        <title>Novel species in genus Nocardioides.</title>
        <authorList>
            <person name="Zhou H."/>
        </authorList>
    </citation>
    <scope>NUCLEOTIDE SEQUENCE [LARGE SCALE GENOMIC DNA]</scope>
    <source>
        <strain evidence="4 5">S-58</strain>
    </source>
</reference>